<organism evidence="2 3">
    <name type="scientific">Pholiota conissans</name>
    <dbReference type="NCBI Taxonomy" id="109636"/>
    <lineage>
        <taxon>Eukaryota</taxon>
        <taxon>Fungi</taxon>
        <taxon>Dikarya</taxon>
        <taxon>Basidiomycota</taxon>
        <taxon>Agaricomycotina</taxon>
        <taxon>Agaricomycetes</taxon>
        <taxon>Agaricomycetidae</taxon>
        <taxon>Agaricales</taxon>
        <taxon>Agaricineae</taxon>
        <taxon>Strophariaceae</taxon>
        <taxon>Pholiota</taxon>
    </lineage>
</organism>
<feature type="transmembrane region" description="Helical" evidence="1">
    <location>
        <begin position="47"/>
        <end position="67"/>
    </location>
</feature>
<comment type="caution">
    <text evidence="2">The sequence shown here is derived from an EMBL/GenBank/DDBJ whole genome shotgun (WGS) entry which is preliminary data.</text>
</comment>
<sequence>MYTIPPPVNIPSIQRALRRTSTLVARFLITLLLSRCGDFVYSCLVYSFFWCLFVLFWYIHLTVDGLFGRTMRHLLFF</sequence>
<reference evidence="2" key="1">
    <citation type="submission" date="2020-11" db="EMBL/GenBank/DDBJ databases">
        <authorList>
            <consortium name="DOE Joint Genome Institute"/>
            <person name="Ahrendt S."/>
            <person name="Riley R."/>
            <person name="Andreopoulos W."/>
            <person name="Labutti K."/>
            <person name="Pangilinan J."/>
            <person name="Ruiz-Duenas F.J."/>
            <person name="Barrasa J.M."/>
            <person name="Sanchez-Garcia M."/>
            <person name="Camarero S."/>
            <person name="Miyauchi S."/>
            <person name="Serrano A."/>
            <person name="Linde D."/>
            <person name="Babiker R."/>
            <person name="Drula E."/>
            <person name="Ayuso-Fernandez I."/>
            <person name="Pacheco R."/>
            <person name="Padilla G."/>
            <person name="Ferreira P."/>
            <person name="Barriuso J."/>
            <person name="Kellner H."/>
            <person name="Castanera R."/>
            <person name="Alfaro M."/>
            <person name="Ramirez L."/>
            <person name="Pisabarro A.G."/>
            <person name="Kuo A."/>
            <person name="Tritt A."/>
            <person name="Lipzen A."/>
            <person name="He G."/>
            <person name="Yan M."/>
            <person name="Ng V."/>
            <person name="Cullen D."/>
            <person name="Martin F."/>
            <person name="Rosso M.-N."/>
            <person name="Henrissat B."/>
            <person name="Hibbett D."/>
            <person name="Martinez A.T."/>
            <person name="Grigoriev I.V."/>
        </authorList>
    </citation>
    <scope>NUCLEOTIDE SEQUENCE</scope>
    <source>
        <strain evidence="2">CIRM-BRFM 674</strain>
    </source>
</reference>
<proteinExistence type="predicted"/>
<protein>
    <submittedName>
        <fullName evidence="2">Uncharacterized protein</fullName>
    </submittedName>
</protein>
<dbReference type="AlphaFoldDB" id="A0A9P6CVM3"/>
<keyword evidence="1" id="KW-0812">Transmembrane</keyword>
<name>A0A9P6CVM3_9AGAR</name>
<keyword evidence="1" id="KW-0472">Membrane</keyword>
<evidence type="ECO:0000313" key="3">
    <source>
        <dbReference type="Proteomes" id="UP000807469"/>
    </source>
</evidence>
<keyword evidence="1" id="KW-1133">Transmembrane helix</keyword>
<accession>A0A9P6CVM3</accession>
<dbReference type="EMBL" id="MU155421">
    <property type="protein sequence ID" value="KAF9473723.1"/>
    <property type="molecule type" value="Genomic_DNA"/>
</dbReference>
<evidence type="ECO:0000256" key="1">
    <source>
        <dbReference type="SAM" id="Phobius"/>
    </source>
</evidence>
<dbReference type="Proteomes" id="UP000807469">
    <property type="component" value="Unassembled WGS sequence"/>
</dbReference>
<gene>
    <name evidence="2" type="ORF">BDN70DRAFT_362531</name>
</gene>
<evidence type="ECO:0000313" key="2">
    <source>
        <dbReference type="EMBL" id="KAF9473723.1"/>
    </source>
</evidence>
<keyword evidence="3" id="KW-1185">Reference proteome</keyword>